<protein>
    <submittedName>
        <fullName evidence="2">M56 family metallopeptidase</fullName>
    </submittedName>
</protein>
<feature type="transmembrane region" description="Helical" evidence="1">
    <location>
        <begin position="280"/>
        <end position="303"/>
    </location>
</feature>
<organism evidence="2 3">
    <name type="scientific">Modestobacter muralis</name>
    <dbReference type="NCBI Taxonomy" id="1608614"/>
    <lineage>
        <taxon>Bacteria</taxon>
        <taxon>Bacillati</taxon>
        <taxon>Actinomycetota</taxon>
        <taxon>Actinomycetes</taxon>
        <taxon>Geodermatophilales</taxon>
        <taxon>Geodermatophilaceae</taxon>
        <taxon>Modestobacter</taxon>
    </lineage>
</organism>
<dbReference type="AlphaFoldDB" id="A0A6P0H3G3"/>
<dbReference type="CDD" id="cd07326">
    <property type="entry name" value="M56_BlaR1_MecR1_like"/>
    <property type="match status" value="1"/>
</dbReference>
<proteinExistence type="predicted"/>
<keyword evidence="1" id="KW-1133">Transmembrane helix</keyword>
<dbReference type="Gene3D" id="3.30.2010.10">
    <property type="entry name" value="Metalloproteases ('zincins'), catalytic domain"/>
    <property type="match status" value="1"/>
</dbReference>
<accession>A0A6P0H3G3</accession>
<dbReference type="Proteomes" id="UP000471152">
    <property type="component" value="Unassembled WGS sequence"/>
</dbReference>
<dbReference type="PANTHER" id="PTHR34978">
    <property type="entry name" value="POSSIBLE SENSOR-TRANSDUCER PROTEIN BLAR"/>
    <property type="match status" value="1"/>
</dbReference>
<keyword evidence="1" id="KW-0812">Transmembrane</keyword>
<dbReference type="PANTHER" id="PTHR34978:SF3">
    <property type="entry name" value="SLR0241 PROTEIN"/>
    <property type="match status" value="1"/>
</dbReference>
<evidence type="ECO:0000313" key="3">
    <source>
        <dbReference type="Proteomes" id="UP000471152"/>
    </source>
</evidence>
<dbReference type="InterPro" id="IPR052173">
    <property type="entry name" value="Beta-lactam_resp_regulator"/>
</dbReference>
<evidence type="ECO:0000256" key="1">
    <source>
        <dbReference type="SAM" id="Phobius"/>
    </source>
</evidence>
<feature type="transmembrane region" description="Helical" evidence="1">
    <location>
        <begin position="94"/>
        <end position="112"/>
    </location>
</feature>
<dbReference type="EMBL" id="JAAGWB010000013">
    <property type="protein sequence ID" value="NEN50161.1"/>
    <property type="molecule type" value="Genomic_DNA"/>
</dbReference>
<reference evidence="2 3" key="1">
    <citation type="submission" date="2020-02" db="EMBL/GenBank/DDBJ databases">
        <title>The WGS of Modestobacter muralis DSM 100205.</title>
        <authorList>
            <person name="Jiang Z."/>
        </authorList>
    </citation>
    <scope>NUCLEOTIDE SEQUENCE [LARGE SCALE GENOMIC DNA]</scope>
    <source>
        <strain evidence="2 3">DSM 100205</strain>
    </source>
</reference>
<feature type="transmembrane region" description="Helical" evidence="1">
    <location>
        <begin position="34"/>
        <end position="57"/>
    </location>
</feature>
<sequence length="313" mass="33024">MIGMLAVLVVGSAVGLYGHRPLLWLAERRVDPTILLVGWLVLSIGLVVSTLAMIGLLALPMDQHQSSGLFQLVGGCWTAVTKGTLPAWQQTVAGISLIMAAAIVVRLGKAVASRVRSVRRHAPHVEQLRLLAMSSSAGEPLWVPGRRAMALSIGGRPGVIIASDGLRAQLPPAAVAATLEHERAHLRGHHHALVTVAETLAAALPWCPLLRAAPAATRDLVELAADDQAARRCGPEAVQVALHRMTGQPVLPFGLPMASLLTELRISRLRTSDPRAARRLLRWPGAAAMATGALLLPAATMWLGGNVVLCAVT</sequence>
<evidence type="ECO:0000313" key="2">
    <source>
        <dbReference type="EMBL" id="NEN50161.1"/>
    </source>
</evidence>
<keyword evidence="1" id="KW-0472">Membrane</keyword>
<comment type="caution">
    <text evidence="2">The sequence shown here is derived from an EMBL/GenBank/DDBJ whole genome shotgun (WGS) entry which is preliminary data.</text>
</comment>
<gene>
    <name evidence="2" type="ORF">G3R41_04260</name>
</gene>
<name>A0A6P0H3G3_9ACTN</name>